<reference evidence="2 3" key="1">
    <citation type="submission" date="2016-10" db="EMBL/GenBank/DDBJ databases">
        <authorList>
            <person name="de Groot N.N."/>
        </authorList>
    </citation>
    <scope>NUCLEOTIDE SEQUENCE [LARGE SCALE GENOMIC DNA]</scope>
    <source>
        <strain evidence="2 3">HL3</strain>
    </source>
</reference>
<feature type="compositionally biased region" description="Basic and acidic residues" evidence="1">
    <location>
        <begin position="451"/>
        <end position="471"/>
    </location>
</feature>
<dbReference type="STRING" id="1123397.SAMN05660831_02087"/>
<sequence length="479" mass="54232">MTRLATVRAPRRPQAAAADWLPQARIYDASATGRRLGGWDAPAASPRRAAIAEIDRIRRRSRAAARNSPWIRRGLDAAVADEIGTGIVPRFRAPDGYGEAMRQLYRQWLPHADADGALDFYGLMALAVRSRRESGEVFARIRRRRQSDGLPVPLQIQLLEADYCPAHYHRDLGGGREIVSGIELDVIGRRVAYWMHRRHPDDGGHLADLVRVPADEVIHLYRPLRPGQLRGEPETTQALVRAYQYDQYDDAELERKKTRAAYTGTIERPDPGENDWQYDPITGEELGYDAAGDPVTETQPGQFTALLPGEKINLFEGDNTGSGYKDFSRHQLLGIAAGLGMPVEVISQDYSNINDRTWRATVQQYRRELEQVREQQTIHQFCRPIIQAWIDRAVLSGALRVPDYGERRAQYQRVEWRPQAWPHIHPLQDVQADKKAVDAGFDSRQSVVARRGRDAEDVDQERAEDLAREESLGLGENDE</sequence>
<dbReference type="InterPro" id="IPR006429">
    <property type="entry name" value="Phage_lambda_portal"/>
</dbReference>
<evidence type="ECO:0000313" key="3">
    <source>
        <dbReference type="Proteomes" id="UP000198611"/>
    </source>
</evidence>
<protein>
    <submittedName>
        <fullName evidence="2">Phage portal protein, lambda family</fullName>
    </submittedName>
</protein>
<organism evidence="2 3">
    <name type="scientific">Thiohalospira halophila DSM 15071</name>
    <dbReference type="NCBI Taxonomy" id="1123397"/>
    <lineage>
        <taxon>Bacteria</taxon>
        <taxon>Pseudomonadati</taxon>
        <taxon>Pseudomonadota</taxon>
        <taxon>Gammaproteobacteria</taxon>
        <taxon>Thiohalospirales</taxon>
        <taxon>Thiohalospiraceae</taxon>
        <taxon>Thiohalospira</taxon>
    </lineage>
</organism>
<dbReference type="OrthoDB" id="622132at2"/>
<dbReference type="Proteomes" id="UP000198611">
    <property type="component" value="Unassembled WGS sequence"/>
</dbReference>
<evidence type="ECO:0000313" key="2">
    <source>
        <dbReference type="EMBL" id="SFD67773.1"/>
    </source>
</evidence>
<name>A0A1I1UG86_9GAMM</name>
<dbReference type="Pfam" id="PF05136">
    <property type="entry name" value="Phage_portal_2"/>
    <property type="match status" value="1"/>
</dbReference>
<gene>
    <name evidence="2" type="ORF">SAMN05660831_02087</name>
</gene>
<dbReference type="GO" id="GO:0005198">
    <property type="term" value="F:structural molecule activity"/>
    <property type="evidence" value="ECO:0007669"/>
    <property type="project" value="InterPro"/>
</dbReference>
<proteinExistence type="predicted"/>
<dbReference type="NCBIfam" id="TIGR01539">
    <property type="entry name" value="portal_lambda"/>
    <property type="match status" value="1"/>
</dbReference>
<dbReference type="GO" id="GO:0019068">
    <property type="term" value="P:virion assembly"/>
    <property type="evidence" value="ECO:0007669"/>
    <property type="project" value="InterPro"/>
</dbReference>
<accession>A0A1I1UG86</accession>
<evidence type="ECO:0000256" key="1">
    <source>
        <dbReference type="SAM" id="MobiDB-lite"/>
    </source>
</evidence>
<keyword evidence="3" id="KW-1185">Reference proteome</keyword>
<dbReference type="RefSeq" id="WP_093428721.1">
    <property type="nucleotide sequence ID" value="NZ_FOMJ01000007.1"/>
</dbReference>
<feature type="region of interest" description="Disordered" evidence="1">
    <location>
        <begin position="435"/>
        <end position="479"/>
    </location>
</feature>
<dbReference type="AlphaFoldDB" id="A0A1I1UG86"/>
<dbReference type="EMBL" id="FOMJ01000007">
    <property type="protein sequence ID" value="SFD67773.1"/>
    <property type="molecule type" value="Genomic_DNA"/>
</dbReference>